<keyword evidence="2" id="KW-1185">Reference proteome</keyword>
<dbReference type="Gene3D" id="3.30.1780.10">
    <property type="entry name" value="ornithine cyclodeaminase, domain 1"/>
    <property type="match status" value="1"/>
</dbReference>
<sequence>MADPIRFIDAAEVRAQLDHRTCIDLMRRAMIALAEGRTQQLLRGIIDLGEGDLFGVMPGALDGAGFGAKIISVFPAAAAHGSSHQGVIILFDRASGAPVCVIDASEVTAIRTAAASAAATDALARTNARRLAILGTGEQAWHHVAAIRHVRALDEVHIWGRSLEKADALAGRIARDLGLAARSADSVADAVSGVDIICTLTGAAEPILLSAHIADGIHVNAVGSSRAGPSEIDEVLVARARFVPDHREGVLAQGAEYLRASAARLVTEAHVLPEIGHVFSGAAPGRLAASDVTIYKSLGSIVQDLACAAYLWKTHRA</sequence>
<accession>A0A0A7PJK7</accession>
<dbReference type="HOGENOM" id="CLU_042088_2_1_5"/>
<protein>
    <submittedName>
        <fullName evidence="1">Ornithine cyclodeaminase</fullName>
    </submittedName>
</protein>
<proteinExistence type="predicted"/>
<dbReference type="KEGG" id="sphk:SKP52_05960"/>
<dbReference type="PANTHER" id="PTHR13812">
    <property type="entry name" value="KETIMINE REDUCTASE MU-CRYSTALLIN"/>
    <property type="match status" value="1"/>
</dbReference>
<dbReference type="InterPro" id="IPR023401">
    <property type="entry name" value="ODC_N"/>
</dbReference>
<evidence type="ECO:0000313" key="1">
    <source>
        <dbReference type="EMBL" id="AJA08117.1"/>
    </source>
</evidence>
<dbReference type="Gene3D" id="3.40.50.720">
    <property type="entry name" value="NAD(P)-binding Rossmann-like Domain"/>
    <property type="match status" value="1"/>
</dbReference>
<dbReference type="Pfam" id="PF02423">
    <property type="entry name" value="OCD_Mu_crystall"/>
    <property type="match status" value="1"/>
</dbReference>
<dbReference type="SUPFAM" id="SSF51735">
    <property type="entry name" value="NAD(P)-binding Rossmann-fold domains"/>
    <property type="match status" value="1"/>
</dbReference>
<evidence type="ECO:0000313" key="2">
    <source>
        <dbReference type="Proteomes" id="UP000030907"/>
    </source>
</evidence>
<name>A0A0A7PJK7_9SPHN</name>
<dbReference type="RefSeq" id="WP_228383841.1">
    <property type="nucleotide sequence ID" value="NZ_CP009122.1"/>
</dbReference>
<gene>
    <name evidence="1" type="primary">ocd</name>
    <name evidence="1" type="ORF">SKP52_05960</name>
</gene>
<dbReference type="PANTHER" id="PTHR13812:SF19">
    <property type="entry name" value="KETIMINE REDUCTASE MU-CRYSTALLIN"/>
    <property type="match status" value="1"/>
</dbReference>
<dbReference type="Proteomes" id="UP000030907">
    <property type="component" value="Chromosome"/>
</dbReference>
<dbReference type="STRING" id="1515612.SKP52_05960"/>
<dbReference type="PIRSF" id="PIRSF001439">
    <property type="entry name" value="CryM"/>
    <property type="match status" value="1"/>
</dbReference>
<dbReference type="InterPro" id="IPR003462">
    <property type="entry name" value="ODC_Mu_crystall"/>
</dbReference>
<dbReference type="AlphaFoldDB" id="A0A0A7PJK7"/>
<reference evidence="1 2" key="1">
    <citation type="journal article" date="2015" name="Int. J. Syst. Evol. Microbiol.">
        <title>Description of Sphingopyxis fribergensis sp. nov. - a soil bacterium with the ability to degrade styrene and phenylacetic acid.</title>
        <authorList>
            <person name="Oelschlagel M."/>
            <person name="Ruckert C."/>
            <person name="Kalinowski J."/>
            <person name="Schmidt G."/>
            <person name="Schlomann M."/>
            <person name="Tischler D."/>
        </authorList>
    </citation>
    <scope>NUCLEOTIDE SEQUENCE [LARGE SCALE GENOMIC DNA]</scope>
    <source>
        <strain evidence="1 2">Kp5.2</strain>
    </source>
</reference>
<dbReference type="EMBL" id="CP009122">
    <property type="protein sequence ID" value="AJA08117.1"/>
    <property type="molecule type" value="Genomic_DNA"/>
</dbReference>
<dbReference type="GO" id="GO:0005737">
    <property type="term" value="C:cytoplasm"/>
    <property type="evidence" value="ECO:0007669"/>
    <property type="project" value="TreeGrafter"/>
</dbReference>
<organism evidence="1 2">
    <name type="scientific">Sphingopyxis fribergensis</name>
    <dbReference type="NCBI Taxonomy" id="1515612"/>
    <lineage>
        <taxon>Bacteria</taxon>
        <taxon>Pseudomonadati</taxon>
        <taxon>Pseudomonadota</taxon>
        <taxon>Alphaproteobacteria</taxon>
        <taxon>Sphingomonadales</taxon>
        <taxon>Sphingomonadaceae</taxon>
        <taxon>Sphingopyxis</taxon>
    </lineage>
</organism>
<dbReference type="InterPro" id="IPR036291">
    <property type="entry name" value="NAD(P)-bd_dom_sf"/>
</dbReference>
<dbReference type="GO" id="GO:0042562">
    <property type="term" value="F:hormone binding"/>
    <property type="evidence" value="ECO:0007669"/>
    <property type="project" value="TreeGrafter"/>
</dbReference>